<keyword evidence="3" id="KW-0479">Metal-binding</keyword>
<keyword evidence="15" id="KW-0812">Transmembrane</keyword>
<dbReference type="GO" id="GO:0042803">
    <property type="term" value="F:protein homodimerization activity"/>
    <property type="evidence" value="ECO:0007669"/>
    <property type="project" value="InterPro"/>
</dbReference>
<evidence type="ECO:0000256" key="3">
    <source>
        <dbReference type="ARBA" id="ARBA00022723"/>
    </source>
</evidence>
<dbReference type="GO" id="GO:0046872">
    <property type="term" value="F:metal ion binding"/>
    <property type="evidence" value="ECO:0007669"/>
    <property type="project" value="UniProtKB-KW"/>
</dbReference>
<evidence type="ECO:0000256" key="5">
    <source>
        <dbReference type="ARBA" id="ARBA00022840"/>
    </source>
</evidence>
<sequence length="583" mass="64063">MDTVEEGKQPLLITVTHAGDVPELRSIPSNEQISESANTSRWSFLFKLLLVITTIGVSTAGIALIILITPTPPTVHIHSMHIAFNEHHLPIWSATFSIKNPNEKLRVTYESPSVCVFYRRKHVGTVRIGAFGQSGGEGNEVVVKGDETGVIDEEAARGMEDDVAMTGSVVGLDMVFLGRVGFYPGASTVWGKQNMTAVCKNVKAMLSSDDYDDDKLNKTKSWGLTFDDRQDCRTVLKSRTDDNTLTSSVTLRASPCFSVHSLMLLSRILSRVSRSAGLRSSLSASAALPARNQAPIFTSRNHSLVHEFSQKGQLVAAQVSLVSFPLQRFSFSSSTTPESSDKESNTEASKTSQEKATSEANEPGLHSEPSKDSRRRKGAKRAAVPESDSESDDEEMSMDDLVKLVSEKDELLSEKEQEIKQMKDKVLRTYAEMENVMDRTRRDAENTKKYAIQNFAKSLLDVADNLGRASSVVKESFSKLDDTSKDSAGAAPLLKTLLEGVEMTEKQLAEVFKKFGMEKYDPINEPFDPNRHNAVFQVPDASKPEGTVAHVLKSGYTLFDRVIRPAEVGVTQGGESQEDKEGI</sequence>
<dbReference type="SMR" id="A0A816N7N9"/>
<dbReference type="PRINTS" id="PR00773">
    <property type="entry name" value="GRPEPROTEIN"/>
</dbReference>
<keyword evidence="4" id="KW-0547">Nucleotide-binding</keyword>
<comment type="subcellular location">
    <subcellularLocation>
        <location evidence="1 11">Mitochondrion matrix</location>
    </subcellularLocation>
</comment>
<evidence type="ECO:0000256" key="1">
    <source>
        <dbReference type="ARBA" id="ARBA00004305"/>
    </source>
</evidence>
<evidence type="ECO:0000313" key="16">
    <source>
        <dbReference type="EMBL" id="CAF2028631.1"/>
    </source>
</evidence>
<dbReference type="InterPro" id="IPR000740">
    <property type="entry name" value="GrpE"/>
</dbReference>
<dbReference type="GO" id="GO:0006457">
    <property type="term" value="P:protein folding"/>
    <property type="evidence" value="ECO:0007669"/>
    <property type="project" value="InterPro"/>
</dbReference>
<feature type="compositionally biased region" description="Acidic residues" evidence="14">
    <location>
        <begin position="387"/>
        <end position="398"/>
    </location>
</feature>
<feature type="coiled-coil region" evidence="13">
    <location>
        <begin position="398"/>
        <end position="443"/>
    </location>
</feature>
<dbReference type="GO" id="GO:0005524">
    <property type="term" value="F:ATP binding"/>
    <property type="evidence" value="ECO:0007669"/>
    <property type="project" value="UniProtKB-KW"/>
</dbReference>
<dbReference type="FunFam" id="3.90.20.20:FF:000005">
    <property type="entry name" value="GrpE protein homolog"/>
    <property type="match status" value="1"/>
</dbReference>
<evidence type="ECO:0000256" key="12">
    <source>
        <dbReference type="RuleBase" id="RU004478"/>
    </source>
</evidence>
<evidence type="ECO:0000256" key="4">
    <source>
        <dbReference type="ARBA" id="ARBA00022741"/>
    </source>
</evidence>
<feature type="region of interest" description="Disordered" evidence="14">
    <location>
        <begin position="331"/>
        <end position="398"/>
    </location>
</feature>
<keyword evidence="9 11" id="KW-0143">Chaperone</keyword>
<name>A0A816N7N9_BRANA</name>
<evidence type="ECO:0000256" key="10">
    <source>
        <dbReference type="ARBA" id="ARBA00063669"/>
    </source>
</evidence>
<dbReference type="GO" id="GO:0005759">
    <property type="term" value="C:mitochondrial matrix"/>
    <property type="evidence" value="ECO:0007669"/>
    <property type="project" value="UniProtKB-SubCell"/>
</dbReference>
<proteinExistence type="inferred from homology"/>
<accession>A0A816N7N9</accession>
<organism evidence="16">
    <name type="scientific">Brassica napus</name>
    <name type="common">Rape</name>
    <dbReference type="NCBI Taxonomy" id="3708"/>
    <lineage>
        <taxon>Eukaryota</taxon>
        <taxon>Viridiplantae</taxon>
        <taxon>Streptophyta</taxon>
        <taxon>Embryophyta</taxon>
        <taxon>Tracheophyta</taxon>
        <taxon>Spermatophyta</taxon>
        <taxon>Magnoliopsida</taxon>
        <taxon>eudicotyledons</taxon>
        <taxon>Gunneridae</taxon>
        <taxon>Pentapetalae</taxon>
        <taxon>rosids</taxon>
        <taxon>malvids</taxon>
        <taxon>Brassicales</taxon>
        <taxon>Brassicaceae</taxon>
        <taxon>Brassiceae</taxon>
        <taxon>Brassica</taxon>
    </lineage>
</organism>
<comment type="function">
    <text evidence="11">Essential component of the PAM complex, a complex required for the translocation of transit peptide-containing proteins from the inner membrane into the mitochondrial matrix in an ATP-dependent manner.</text>
</comment>
<dbReference type="Gene3D" id="2.30.22.10">
    <property type="entry name" value="Head domain of nucleotide exchange factor GrpE"/>
    <property type="match status" value="1"/>
</dbReference>
<dbReference type="PROSITE" id="PS01071">
    <property type="entry name" value="GRPE"/>
    <property type="match status" value="1"/>
</dbReference>
<keyword evidence="7" id="KW-0186">Copper</keyword>
<keyword evidence="15" id="KW-0472">Membrane</keyword>
<dbReference type="HAMAP" id="MF_01151">
    <property type="entry name" value="GrpE"/>
    <property type="match status" value="1"/>
</dbReference>
<evidence type="ECO:0000256" key="8">
    <source>
        <dbReference type="ARBA" id="ARBA00023128"/>
    </source>
</evidence>
<keyword evidence="15" id="KW-1133">Transmembrane helix</keyword>
<dbReference type="InterPro" id="IPR013805">
    <property type="entry name" value="GrpE_CC"/>
</dbReference>
<evidence type="ECO:0000256" key="7">
    <source>
        <dbReference type="ARBA" id="ARBA00023008"/>
    </source>
</evidence>
<dbReference type="Gene3D" id="3.90.20.20">
    <property type="match status" value="1"/>
</dbReference>
<keyword evidence="13" id="KW-0175">Coiled coil</keyword>
<dbReference type="Proteomes" id="UP001295469">
    <property type="component" value="Chromosome C07"/>
</dbReference>
<gene>
    <name evidence="16" type="ORF">DARMORV10_C07P55140.1</name>
</gene>
<dbReference type="SUPFAM" id="SSF58014">
    <property type="entry name" value="Coiled-coil domain of nucleotide exchange factor GrpE"/>
    <property type="match status" value="1"/>
</dbReference>
<dbReference type="GO" id="GO:0051087">
    <property type="term" value="F:protein-folding chaperone binding"/>
    <property type="evidence" value="ECO:0007669"/>
    <property type="project" value="InterPro"/>
</dbReference>
<keyword evidence="5" id="KW-0067">ATP-binding</keyword>
<dbReference type="Pfam" id="PF01025">
    <property type="entry name" value="GrpE"/>
    <property type="match status" value="1"/>
</dbReference>
<evidence type="ECO:0000256" key="2">
    <source>
        <dbReference type="ARBA" id="ARBA00009054"/>
    </source>
</evidence>
<dbReference type="EMBL" id="HG994371">
    <property type="protein sequence ID" value="CAF2028631.1"/>
    <property type="molecule type" value="Genomic_DNA"/>
</dbReference>
<comment type="similarity">
    <text evidence="2 12">Belongs to the GrpE family.</text>
</comment>
<dbReference type="CDD" id="cd00446">
    <property type="entry name" value="GrpE"/>
    <property type="match status" value="1"/>
</dbReference>
<reference evidence="16" key="1">
    <citation type="submission" date="2021-01" db="EMBL/GenBank/DDBJ databases">
        <authorList>
            <consortium name="Genoscope - CEA"/>
            <person name="William W."/>
        </authorList>
    </citation>
    <scope>NUCLEOTIDE SEQUENCE</scope>
</reference>
<dbReference type="GO" id="GO:0000774">
    <property type="term" value="F:adenyl-nucleotide exchange factor activity"/>
    <property type="evidence" value="ECO:0007669"/>
    <property type="project" value="InterPro"/>
</dbReference>
<dbReference type="PANTHER" id="PTHR21237">
    <property type="entry name" value="GRPE PROTEIN"/>
    <property type="match status" value="1"/>
</dbReference>
<evidence type="ECO:0000256" key="14">
    <source>
        <dbReference type="SAM" id="MobiDB-lite"/>
    </source>
</evidence>
<protein>
    <recommendedName>
        <fullName evidence="11">GrpE protein homolog</fullName>
    </recommendedName>
</protein>
<evidence type="ECO:0000256" key="9">
    <source>
        <dbReference type="ARBA" id="ARBA00023186"/>
    </source>
</evidence>
<evidence type="ECO:0000256" key="13">
    <source>
        <dbReference type="SAM" id="Coils"/>
    </source>
</evidence>
<keyword evidence="6" id="KW-0809">Transit peptide</keyword>
<dbReference type="AlphaFoldDB" id="A0A816N7N9"/>
<dbReference type="FunFam" id="2.30.22.10:FF:000002">
    <property type="entry name" value="GrpE protein homolog"/>
    <property type="match status" value="1"/>
</dbReference>
<keyword evidence="8 11" id="KW-0496">Mitochondrion</keyword>
<dbReference type="SUPFAM" id="SSF51064">
    <property type="entry name" value="Head domain of nucleotide exchange factor GrpE"/>
    <property type="match status" value="1"/>
</dbReference>
<evidence type="ECO:0000256" key="11">
    <source>
        <dbReference type="RuleBase" id="RU000640"/>
    </source>
</evidence>
<comment type="subunit">
    <text evidence="10">Probable component of the PAM complex, at least composed of SSC1 (mtHsp70), MGE1, TIM44, PAM16/TIM16, PAM17 and PAM18/TIM14. Interacts with SSQ1.</text>
</comment>
<evidence type="ECO:0000256" key="6">
    <source>
        <dbReference type="ARBA" id="ARBA00022946"/>
    </source>
</evidence>
<dbReference type="PANTHER" id="PTHR21237:SF37">
    <property type="entry name" value="GRPE PROTEIN HOMOLOG"/>
    <property type="match status" value="1"/>
</dbReference>
<feature type="transmembrane region" description="Helical" evidence="15">
    <location>
        <begin position="44"/>
        <end position="68"/>
    </location>
</feature>
<dbReference type="InterPro" id="IPR009012">
    <property type="entry name" value="GrpE_head"/>
</dbReference>
<evidence type="ECO:0000256" key="15">
    <source>
        <dbReference type="SAM" id="Phobius"/>
    </source>
</evidence>